<keyword evidence="3" id="KW-1185">Reference proteome</keyword>
<sequence length="82" mass="9188">MGRLEGRMTALHDSMSMMGDRRINVEVRLNPTIVPGTFHQAFNSTPINQEEGCEEETPKGIEGEEQNPCEGRDVAMPDSLIW</sequence>
<gene>
    <name evidence="2" type="ORF">MTR67_051857</name>
</gene>
<evidence type="ECO:0000256" key="1">
    <source>
        <dbReference type="SAM" id="MobiDB-lite"/>
    </source>
</evidence>
<organism evidence="2 3">
    <name type="scientific">Solanum verrucosum</name>
    <dbReference type="NCBI Taxonomy" id="315347"/>
    <lineage>
        <taxon>Eukaryota</taxon>
        <taxon>Viridiplantae</taxon>
        <taxon>Streptophyta</taxon>
        <taxon>Embryophyta</taxon>
        <taxon>Tracheophyta</taxon>
        <taxon>Spermatophyta</taxon>
        <taxon>Magnoliopsida</taxon>
        <taxon>eudicotyledons</taxon>
        <taxon>Gunneridae</taxon>
        <taxon>Pentapetalae</taxon>
        <taxon>asterids</taxon>
        <taxon>lamiids</taxon>
        <taxon>Solanales</taxon>
        <taxon>Solanaceae</taxon>
        <taxon>Solanoideae</taxon>
        <taxon>Solaneae</taxon>
        <taxon>Solanum</taxon>
    </lineage>
</organism>
<accession>A0AAF0ZZG9</accession>
<feature type="region of interest" description="Disordered" evidence="1">
    <location>
        <begin position="49"/>
        <end position="82"/>
    </location>
</feature>
<dbReference type="EMBL" id="CP133623">
    <property type="protein sequence ID" value="WMV58472.1"/>
    <property type="molecule type" value="Genomic_DNA"/>
</dbReference>
<proteinExistence type="predicted"/>
<protein>
    <submittedName>
        <fullName evidence="2">Uncharacterized protein</fullName>
    </submittedName>
</protein>
<evidence type="ECO:0000313" key="2">
    <source>
        <dbReference type="EMBL" id="WMV58472.1"/>
    </source>
</evidence>
<dbReference type="AlphaFoldDB" id="A0AAF0ZZG9"/>
<evidence type="ECO:0000313" key="3">
    <source>
        <dbReference type="Proteomes" id="UP001234989"/>
    </source>
</evidence>
<reference evidence="2" key="1">
    <citation type="submission" date="2023-08" db="EMBL/GenBank/DDBJ databases">
        <title>A de novo genome assembly of Solanum verrucosum Schlechtendal, a Mexican diploid species geographically isolated from the other diploid A-genome species in potato relatives.</title>
        <authorList>
            <person name="Hosaka K."/>
        </authorList>
    </citation>
    <scope>NUCLEOTIDE SEQUENCE</scope>
    <source>
        <tissue evidence="2">Young leaves</tissue>
    </source>
</reference>
<name>A0AAF0ZZG9_SOLVR</name>
<dbReference type="Proteomes" id="UP001234989">
    <property type="component" value="Chromosome 12"/>
</dbReference>